<accession>A0ABP2GN59</accession>
<name>A0ABP2GN59_ACIRA</name>
<dbReference type="EMBL" id="ACVR01000029">
    <property type="protein sequence ID" value="EET82837.1"/>
    <property type="molecule type" value="Genomic_DNA"/>
</dbReference>
<evidence type="ECO:0000313" key="2">
    <source>
        <dbReference type="Proteomes" id="UP000018419"/>
    </source>
</evidence>
<evidence type="ECO:0000313" key="1">
    <source>
        <dbReference type="EMBL" id="EET82837.1"/>
    </source>
</evidence>
<keyword evidence="2" id="KW-1185">Reference proteome</keyword>
<gene>
    <name evidence="1" type="ORF">ACIRA0001_1631</name>
</gene>
<organism evidence="1 2">
    <name type="scientific">Acinetobacter radioresistens SK82</name>
    <dbReference type="NCBI Taxonomy" id="596318"/>
    <lineage>
        <taxon>Bacteria</taxon>
        <taxon>Pseudomonadati</taxon>
        <taxon>Pseudomonadota</taxon>
        <taxon>Gammaproteobacteria</taxon>
        <taxon>Moraxellales</taxon>
        <taxon>Moraxellaceae</taxon>
        <taxon>Acinetobacter</taxon>
    </lineage>
</organism>
<reference evidence="1 2" key="1">
    <citation type="submission" date="2009-07" db="EMBL/GenBank/DDBJ databases">
        <authorList>
            <person name="Madupu R."/>
            <person name="Durkin A.S."/>
            <person name="Torralba M."/>
            <person name="Methe B."/>
            <person name="Sutton G.G."/>
            <person name="Strausberg R.L."/>
            <person name="Nelson K.E."/>
        </authorList>
    </citation>
    <scope>NUCLEOTIDE SEQUENCE [LARGE SCALE GENOMIC DNA]</scope>
    <source>
        <strain evidence="1 2">SK82</strain>
    </source>
</reference>
<proteinExistence type="predicted"/>
<sequence>MERLSNKDFIALGFKEFSYHTVGNSVSYNLGRRRYLSAVCIGQGNEALFLCEKSEVGNYYTDLVCIHNRDYDGLITLEKVKALIGWFGGAEEEKGGLIMDEKFIALTQEWHSKGWNARQGEIDELKAQLECCRKENAVLLGKVGDGEKRVSELNQWNSNQYELIKRNESHTQSLKHLLQKLIDDDYTTMRPSMAYEIQEILRGAND</sequence>
<dbReference type="RefSeq" id="WP_005405042.1">
    <property type="nucleotide sequence ID" value="NZ_ACVR01000029.1"/>
</dbReference>
<protein>
    <submittedName>
        <fullName evidence="1">Uncharacterized protein</fullName>
    </submittedName>
</protein>
<comment type="caution">
    <text evidence="1">The sequence shown here is derived from an EMBL/GenBank/DDBJ whole genome shotgun (WGS) entry which is preliminary data.</text>
</comment>
<dbReference type="Proteomes" id="UP000018419">
    <property type="component" value="Unassembled WGS sequence"/>
</dbReference>